<organism evidence="1 2">
    <name type="scientific">Rotaria sordida</name>
    <dbReference type="NCBI Taxonomy" id="392033"/>
    <lineage>
        <taxon>Eukaryota</taxon>
        <taxon>Metazoa</taxon>
        <taxon>Spiralia</taxon>
        <taxon>Gnathifera</taxon>
        <taxon>Rotifera</taxon>
        <taxon>Eurotatoria</taxon>
        <taxon>Bdelloidea</taxon>
        <taxon>Philodinida</taxon>
        <taxon>Philodinidae</taxon>
        <taxon>Rotaria</taxon>
    </lineage>
</organism>
<dbReference type="EMBL" id="CAJNOT010000079">
    <property type="protein sequence ID" value="CAF0825173.1"/>
    <property type="molecule type" value="Genomic_DNA"/>
</dbReference>
<accession>A0A813UDE3</accession>
<proteinExistence type="predicted"/>
<reference evidence="1" key="1">
    <citation type="submission" date="2021-02" db="EMBL/GenBank/DDBJ databases">
        <authorList>
            <person name="Nowell W R."/>
        </authorList>
    </citation>
    <scope>NUCLEOTIDE SEQUENCE</scope>
</reference>
<dbReference type="Proteomes" id="UP000663864">
    <property type="component" value="Unassembled WGS sequence"/>
</dbReference>
<gene>
    <name evidence="1" type="ORF">ZHD862_LOCUS3597</name>
</gene>
<evidence type="ECO:0000313" key="1">
    <source>
        <dbReference type="EMBL" id="CAF0825173.1"/>
    </source>
</evidence>
<name>A0A813UDE3_9BILA</name>
<evidence type="ECO:0000313" key="2">
    <source>
        <dbReference type="Proteomes" id="UP000663864"/>
    </source>
</evidence>
<protein>
    <submittedName>
        <fullName evidence="1">Uncharacterized protein</fullName>
    </submittedName>
</protein>
<dbReference type="AlphaFoldDB" id="A0A813UDE3"/>
<comment type="caution">
    <text evidence="1">The sequence shown here is derived from an EMBL/GenBank/DDBJ whole genome shotgun (WGS) entry which is preliminary data.</text>
</comment>
<sequence length="278" mass="31252">MTAPSSYTPYLPPAQPIDLSTFKGFKFVTLDDLVVETRDIDDDVSGTFEWEMCAGQEDLCIKFIRENNTSHNTKSPTPPPNSAALANKMTAPSLYTTYLPPAQPIDLSTFKGFKFVTLDDLVVETRDIDDDVSGTFEWEMCAGQEDLCIKFIREKCVNKRTFLITSGGRGKNVVPQIHDLPQLYAIYVYCQDVVGHQQWASKFSKVRIVCNDDRVLHPQLAADVAQANIDWGNALLNAGKRDEAKTKFQKALDNLTKHVKFSDQAFINQMQKKLAECN</sequence>